<keyword evidence="4 7" id="KW-0812">Transmembrane</keyword>
<evidence type="ECO:0000256" key="7">
    <source>
        <dbReference type="SAM" id="Phobius"/>
    </source>
</evidence>
<feature type="transmembrane region" description="Helical" evidence="7">
    <location>
        <begin position="20"/>
        <end position="37"/>
    </location>
</feature>
<comment type="caution">
    <text evidence="8">The sequence shown here is derived from an EMBL/GenBank/DDBJ whole genome shotgun (WGS) entry which is preliminary data.</text>
</comment>
<keyword evidence="3" id="KW-1003">Cell membrane</keyword>
<accession>A0A1Q8HZN4</accession>
<comment type="similarity">
    <text evidence="2">Belongs to the urea transporter family.</text>
</comment>
<dbReference type="GO" id="GO:0015204">
    <property type="term" value="F:urea transmembrane transporter activity"/>
    <property type="evidence" value="ECO:0007669"/>
    <property type="project" value="InterPro"/>
</dbReference>
<dbReference type="AlphaFoldDB" id="A0A1Q8HZN4"/>
<evidence type="ECO:0000313" key="8">
    <source>
        <dbReference type="EMBL" id="OLL14318.1"/>
    </source>
</evidence>
<dbReference type="Gene3D" id="1.10.3430.10">
    <property type="entry name" value="Ammonium transporter AmtB like domains"/>
    <property type="match status" value="1"/>
</dbReference>
<evidence type="ECO:0000256" key="1">
    <source>
        <dbReference type="ARBA" id="ARBA00004651"/>
    </source>
</evidence>
<dbReference type="InterPro" id="IPR029020">
    <property type="entry name" value="Ammonium/urea_transptr"/>
</dbReference>
<proteinExistence type="inferred from homology"/>
<dbReference type="Pfam" id="PF03253">
    <property type="entry name" value="UT"/>
    <property type="match status" value="1"/>
</dbReference>
<dbReference type="InterPro" id="IPR004937">
    <property type="entry name" value="Urea_transporter"/>
</dbReference>
<evidence type="ECO:0000256" key="5">
    <source>
        <dbReference type="ARBA" id="ARBA00022989"/>
    </source>
</evidence>
<dbReference type="EMBL" id="MSGO01000038">
    <property type="protein sequence ID" value="OLL14318.1"/>
    <property type="molecule type" value="Genomic_DNA"/>
</dbReference>
<dbReference type="PANTHER" id="PTHR10464">
    <property type="entry name" value="UREA TRANSPORTER"/>
    <property type="match status" value="1"/>
</dbReference>
<evidence type="ECO:0000313" key="9">
    <source>
        <dbReference type="Proteomes" id="UP000185736"/>
    </source>
</evidence>
<organism evidence="8 9">
    <name type="scientific">Actinomyces oris</name>
    <dbReference type="NCBI Taxonomy" id="544580"/>
    <lineage>
        <taxon>Bacteria</taxon>
        <taxon>Bacillati</taxon>
        <taxon>Actinomycetota</taxon>
        <taxon>Actinomycetes</taxon>
        <taxon>Actinomycetales</taxon>
        <taxon>Actinomycetaceae</taxon>
        <taxon>Actinomyces</taxon>
    </lineage>
</organism>
<gene>
    <name evidence="8" type="ORF">BKH32_09450</name>
</gene>
<sequence>MPESPVHQSHRPADGPGTSAVPSIVSSGVGALGRGVGQIFLQPRALTGLLIVAGIAVYSPLMALQVVLGTTVSTVAARLLDLRVRDGLQGYNGALVGAAAWAAVGVFWPATLVTVVGAAACPAVHRALERALAPVGLPALTAPFCIVSGLLTALLRAIDAPMVPDPAPVSGATAWLVPEAVLTGESQVVLVDSWVGGALILAGLFIAGWRVGAAALLGSVVGTAATLALVPAGQAAHGLGGYSPCLTAIAIGVVLLPPGRRAWVLAVVGSVLTVVVDRVFTAIPVPTYTWPFIVTTWLVLAVVKWRERRLG</sequence>
<dbReference type="GO" id="GO:0005886">
    <property type="term" value="C:plasma membrane"/>
    <property type="evidence" value="ECO:0007669"/>
    <property type="project" value="UniProtKB-SubCell"/>
</dbReference>
<dbReference type="Proteomes" id="UP000185736">
    <property type="component" value="Unassembled WGS sequence"/>
</dbReference>
<comment type="subcellular location">
    <subcellularLocation>
        <location evidence="1">Cell membrane</location>
        <topology evidence="1">Multi-pass membrane protein</topology>
    </subcellularLocation>
</comment>
<evidence type="ECO:0000256" key="3">
    <source>
        <dbReference type="ARBA" id="ARBA00022475"/>
    </source>
</evidence>
<evidence type="ECO:0000256" key="4">
    <source>
        <dbReference type="ARBA" id="ARBA00022692"/>
    </source>
</evidence>
<feature type="transmembrane region" description="Helical" evidence="7">
    <location>
        <begin position="239"/>
        <end position="256"/>
    </location>
</feature>
<keyword evidence="6 7" id="KW-0472">Membrane</keyword>
<keyword evidence="5 7" id="KW-1133">Transmembrane helix</keyword>
<reference evidence="8 9" key="1">
    <citation type="submission" date="2016-12" db="EMBL/GenBank/DDBJ databases">
        <title>Genomic comparison of strains in the 'Actinomyces naeslundii' group.</title>
        <authorList>
            <person name="Mughal S.R."/>
            <person name="Do T."/>
            <person name="Gilbert S.C."/>
            <person name="Witherden E.A."/>
            <person name="Didelot X."/>
            <person name="Beighton D."/>
        </authorList>
    </citation>
    <scope>NUCLEOTIDE SEQUENCE [LARGE SCALE GENOMIC DNA]</scope>
    <source>
        <strain evidence="8 9">S64C</strain>
    </source>
</reference>
<name>A0A1Q8HZN4_9ACTO</name>
<evidence type="ECO:0000256" key="6">
    <source>
        <dbReference type="ARBA" id="ARBA00023136"/>
    </source>
</evidence>
<protein>
    <submittedName>
        <fullName evidence="8">Urea transporter</fullName>
    </submittedName>
</protein>
<feature type="transmembrane region" description="Helical" evidence="7">
    <location>
        <begin position="263"/>
        <end position="281"/>
    </location>
</feature>
<feature type="transmembrane region" description="Helical" evidence="7">
    <location>
        <begin position="188"/>
        <end position="207"/>
    </location>
</feature>
<evidence type="ECO:0000256" key="2">
    <source>
        <dbReference type="ARBA" id="ARBA00005914"/>
    </source>
</evidence>
<feature type="transmembrane region" description="Helical" evidence="7">
    <location>
        <begin position="135"/>
        <end position="158"/>
    </location>
</feature>
<feature type="transmembrane region" description="Helical" evidence="7">
    <location>
        <begin position="100"/>
        <end position="123"/>
    </location>
</feature>
<feature type="transmembrane region" description="Helical" evidence="7">
    <location>
        <begin position="287"/>
        <end position="305"/>
    </location>
</feature>
<dbReference type="RefSeq" id="WP_075249786.1">
    <property type="nucleotide sequence ID" value="NZ_MSGO01000038.1"/>
</dbReference>
<feature type="transmembrane region" description="Helical" evidence="7">
    <location>
        <begin position="214"/>
        <end position="233"/>
    </location>
</feature>
<dbReference type="PANTHER" id="PTHR10464:SF4">
    <property type="entry name" value="UREA TRANSPORTER"/>
    <property type="match status" value="1"/>
</dbReference>
<feature type="transmembrane region" description="Helical" evidence="7">
    <location>
        <begin position="49"/>
        <end position="80"/>
    </location>
</feature>